<organism evidence="3 4">
    <name type="scientific">Aspergillus keveii</name>
    <dbReference type="NCBI Taxonomy" id="714993"/>
    <lineage>
        <taxon>Eukaryota</taxon>
        <taxon>Fungi</taxon>
        <taxon>Dikarya</taxon>
        <taxon>Ascomycota</taxon>
        <taxon>Pezizomycotina</taxon>
        <taxon>Eurotiomycetes</taxon>
        <taxon>Eurotiomycetidae</taxon>
        <taxon>Eurotiales</taxon>
        <taxon>Aspergillaceae</taxon>
        <taxon>Aspergillus</taxon>
        <taxon>Aspergillus subgen. Nidulantes</taxon>
    </lineage>
</organism>
<evidence type="ECO:0000313" key="4">
    <source>
        <dbReference type="Proteomes" id="UP001610563"/>
    </source>
</evidence>
<protein>
    <recommendedName>
        <fullName evidence="2">DUF7600 domain-containing protein</fullName>
    </recommendedName>
</protein>
<accession>A0ABR4FT36</accession>
<dbReference type="InterPro" id="IPR056021">
    <property type="entry name" value="DUF7600"/>
</dbReference>
<evidence type="ECO:0000256" key="1">
    <source>
        <dbReference type="SAM" id="MobiDB-lite"/>
    </source>
</evidence>
<evidence type="ECO:0000259" key="2">
    <source>
        <dbReference type="Pfam" id="PF24539"/>
    </source>
</evidence>
<gene>
    <name evidence="3" type="ORF">BJX66DRAFT_342184</name>
</gene>
<dbReference type="EMBL" id="JBFTWV010000118">
    <property type="protein sequence ID" value="KAL2786420.1"/>
    <property type="molecule type" value="Genomic_DNA"/>
</dbReference>
<reference evidence="3 4" key="1">
    <citation type="submission" date="2024-07" db="EMBL/GenBank/DDBJ databases">
        <title>Section-level genome sequencing and comparative genomics of Aspergillus sections Usti and Cavernicolus.</title>
        <authorList>
            <consortium name="Lawrence Berkeley National Laboratory"/>
            <person name="Nybo J.L."/>
            <person name="Vesth T.C."/>
            <person name="Theobald S."/>
            <person name="Frisvad J.C."/>
            <person name="Larsen T.O."/>
            <person name="Kjaerboelling I."/>
            <person name="Rothschild-Mancinelli K."/>
            <person name="Lyhne E.K."/>
            <person name="Kogle M.E."/>
            <person name="Barry K."/>
            <person name="Clum A."/>
            <person name="Na H."/>
            <person name="Ledsgaard L."/>
            <person name="Lin J."/>
            <person name="Lipzen A."/>
            <person name="Kuo A."/>
            <person name="Riley R."/>
            <person name="Mondo S."/>
            <person name="Labutti K."/>
            <person name="Haridas S."/>
            <person name="Pangalinan J."/>
            <person name="Salamov A.A."/>
            <person name="Simmons B.A."/>
            <person name="Magnuson J.K."/>
            <person name="Chen J."/>
            <person name="Drula E."/>
            <person name="Henrissat B."/>
            <person name="Wiebenga A."/>
            <person name="Lubbers R.J."/>
            <person name="Gomes A.C."/>
            <person name="Makela M.R."/>
            <person name="Stajich J."/>
            <person name="Grigoriev I.V."/>
            <person name="Mortensen U.H."/>
            <person name="De Vries R.P."/>
            <person name="Baker S.E."/>
            <person name="Andersen M.R."/>
        </authorList>
    </citation>
    <scope>NUCLEOTIDE SEQUENCE [LARGE SCALE GENOMIC DNA]</scope>
    <source>
        <strain evidence="3 4">CBS 209.92</strain>
    </source>
</reference>
<keyword evidence="4" id="KW-1185">Reference proteome</keyword>
<dbReference type="Proteomes" id="UP001610563">
    <property type="component" value="Unassembled WGS sequence"/>
</dbReference>
<sequence length="1038" mass="116284">MSQAVPPIRRVLYCCPICDGTGSLPGDLPQVPLEWHQSSIFVTILPAGVKTVLRVLVRRANQDGPTTLSGLGYINALDEANVPQNHSHSFDDADANIQIYSLSPGSWSRHFCLHALCWDILVQRTPRAKQALTQFSTFMFNMLHCTPTDEDQSGAGNWTAFSIDRPYLAEDPAPEPLGEYLSAEPSQPQDVREILALCGNVRVGLKWPTDPPAGQATGPATRSQINSYSMKKFNFDQEMGFARPVNTDEHQYWAEAYLVLKHALCDGSASMGLWNRRRIWKLSGAVSELFRQITDRSPLRGSSLASPDVLFEAQPATSDHPARQKITAHSSTASDGRLVEGSRLLYERAVVLPLDEYVITEIVVCSAPINTYRFITGLHFRLRHLATEVKKGISLGYVFATRNVVQVDPLNRVTGFELAVCARGIQAIKILLEEHCVGTRPPWIGVQDHGQAPVAVGSLNFGHERRRVRLVACFDTFKMFGLGVVDASVPETEIRHVLRPQSIWIPSHPRETVALLPQPRISPPRTLSPFLNMDFGGQYGKNLAHLVKMVVHLSKDSSAAVGISFYFDNQRAIHFEYGLLSSSSRRKVAFRFRFALESDPGLFFQDFGIPMPTGEWVPEANELKPALGQRITGFTAVLAASSHSFQSFGLQCEEIPSQHVDSQASLKEIKQIYFSGGDPDGEEPQRVIPGLHFDYHGGFSSEIGNCFPGGRSMDLSEGERIVGITIWLSKITPVAKRPFHFGRVARLELETSLSRAVTHPEVSQINDDEHVILRFRENHLEELDLFVWKNSGNLDDIRVLSSSKTPNTRISFLHPGQSSQGPRWNHYRTIWANPQRVLWAEPDEHGTLASVTAYHGRKHKHLVVGLRATYLSGASQVIGDITGPAYKPVAFRDDDKIIRILMLEDRRGLTQIIFCCRREHDEIFVIDGNGEKKENWRFRFLVPPLCAKMVPASPSQYLQRTCFNITTQDVMWKENDQQRRRNLVHKIVGMWGVEMPNERLAVGMLTMNVPANKRPCQERYLEDGGPPEGLAESSHEVR</sequence>
<feature type="region of interest" description="Disordered" evidence="1">
    <location>
        <begin position="1018"/>
        <end position="1038"/>
    </location>
</feature>
<evidence type="ECO:0000313" key="3">
    <source>
        <dbReference type="EMBL" id="KAL2786420.1"/>
    </source>
</evidence>
<dbReference type="Pfam" id="PF24539">
    <property type="entry name" value="DUF7600"/>
    <property type="match status" value="1"/>
</dbReference>
<name>A0ABR4FT36_9EURO</name>
<proteinExistence type="predicted"/>
<feature type="domain" description="DUF7600" evidence="2">
    <location>
        <begin position="327"/>
        <end position="486"/>
    </location>
</feature>
<comment type="caution">
    <text evidence="3">The sequence shown here is derived from an EMBL/GenBank/DDBJ whole genome shotgun (WGS) entry which is preliminary data.</text>
</comment>